<dbReference type="Gene3D" id="3.50.50.60">
    <property type="entry name" value="FAD/NAD(P)-binding domain"/>
    <property type="match status" value="1"/>
</dbReference>
<comment type="caution">
    <text evidence="5">The sequence shown here is derived from an EMBL/GenBank/DDBJ whole genome shotgun (WGS) entry which is preliminary data.</text>
</comment>
<dbReference type="EMBL" id="JAAKZY010000090">
    <property type="protein sequence ID" value="NGO10992.1"/>
    <property type="molecule type" value="Genomic_DNA"/>
</dbReference>
<dbReference type="RefSeq" id="WP_165263371.1">
    <property type="nucleotide sequence ID" value="NZ_JAAKZY010000090.1"/>
</dbReference>
<accession>A0A6G4VA48</accession>
<evidence type="ECO:0000259" key="4">
    <source>
        <dbReference type="Pfam" id="PF01494"/>
    </source>
</evidence>
<dbReference type="InterPro" id="IPR036188">
    <property type="entry name" value="FAD/NAD-bd_sf"/>
</dbReference>
<dbReference type="GO" id="GO:0004497">
    <property type="term" value="F:monooxygenase activity"/>
    <property type="evidence" value="ECO:0007669"/>
    <property type="project" value="UniProtKB-KW"/>
</dbReference>
<keyword evidence="1" id="KW-0560">Oxidoreductase</keyword>
<evidence type="ECO:0000313" key="6">
    <source>
        <dbReference type="Proteomes" id="UP000472335"/>
    </source>
</evidence>
<evidence type="ECO:0000256" key="3">
    <source>
        <dbReference type="SAM" id="MobiDB-lite"/>
    </source>
</evidence>
<dbReference type="SUPFAM" id="SSF51905">
    <property type="entry name" value="FAD/NAD(P)-binding domain"/>
    <property type="match status" value="1"/>
</dbReference>
<evidence type="ECO:0000313" key="5">
    <source>
        <dbReference type="EMBL" id="NGO10992.1"/>
    </source>
</evidence>
<dbReference type="Proteomes" id="UP000472335">
    <property type="component" value="Unassembled WGS sequence"/>
</dbReference>
<dbReference type="InterPro" id="IPR050493">
    <property type="entry name" value="FAD-dep_Monooxygenase_BioMet"/>
</dbReference>
<feature type="region of interest" description="Disordered" evidence="3">
    <location>
        <begin position="452"/>
        <end position="488"/>
    </location>
</feature>
<sequence length="488" mass="52656">MAHVLIIGAGPVGLVTSMLLAADGHRATVLDRDPTAARTVEAAIGGDWRRPGVKQFGHTHILMPAGFRLLDKELPGAVDRIREAGGYPYSMLAGAWTVPEAGPRQEGDERFETLTARRPVLEAALFATAAETPGVRIVGGTKVVSLLADARISGRPHITGVVTASGARIEADLVVDASGRRTDVPDLLAQVGGAPEVVLEDAGFRYYTRYFRADERGVPAPRTWPLTHHNSISIVTAPGDGDTWSATLVTSDRDQELRPLSRVDVWNRVLARYPHAARWNEGIPLTDVHVMGGTHNTLRRLVADERPVVTGILAVGDARMTTNPQFGMGMTTGLRHAVLLRDALRLVGTDDAVELALRVDRGIDAKSGPGWADDTAWTRHRTAEIDAEMRGERYVTYDPAWALRTAVEAVFLKDPEILRAWGDVGSMLATADAAFVETGLVERVIQLGAEAPRYPEPGPDRTELLTAVRDGNPGPNPGRLLVSVRDGE</sequence>
<gene>
    <name evidence="5" type="ORF">G5C60_26170</name>
</gene>
<dbReference type="GO" id="GO:0071949">
    <property type="term" value="F:FAD binding"/>
    <property type="evidence" value="ECO:0007669"/>
    <property type="project" value="InterPro"/>
</dbReference>
<feature type="domain" description="FAD-binding" evidence="4">
    <location>
        <begin position="2"/>
        <end position="354"/>
    </location>
</feature>
<dbReference type="Pfam" id="PF01494">
    <property type="entry name" value="FAD_binding_3"/>
    <property type="match status" value="1"/>
</dbReference>
<name>A0A6G4VA48_9ACTN</name>
<dbReference type="PANTHER" id="PTHR13789">
    <property type="entry name" value="MONOOXYGENASE"/>
    <property type="match status" value="1"/>
</dbReference>
<keyword evidence="6" id="KW-1185">Reference proteome</keyword>
<evidence type="ECO:0000256" key="2">
    <source>
        <dbReference type="ARBA" id="ARBA00023033"/>
    </source>
</evidence>
<dbReference type="InterPro" id="IPR002938">
    <property type="entry name" value="FAD-bd"/>
</dbReference>
<dbReference type="PANTHER" id="PTHR13789:SF309">
    <property type="entry name" value="PUTATIVE (AFU_ORTHOLOGUE AFUA_6G14510)-RELATED"/>
    <property type="match status" value="1"/>
</dbReference>
<evidence type="ECO:0000256" key="1">
    <source>
        <dbReference type="ARBA" id="ARBA00023002"/>
    </source>
</evidence>
<proteinExistence type="predicted"/>
<protein>
    <submittedName>
        <fullName evidence="5">FAD-dependent monooxygenase</fullName>
    </submittedName>
</protein>
<dbReference type="AlphaFoldDB" id="A0A6G4VA48"/>
<organism evidence="5 6">
    <name type="scientific">Streptomyces scabichelini</name>
    <dbReference type="NCBI Taxonomy" id="2711217"/>
    <lineage>
        <taxon>Bacteria</taxon>
        <taxon>Bacillati</taxon>
        <taxon>Actinomycetota</taxon>
        <taxon>Actinomycetes</taxon>
        <taxon>Kitasatosporales</taxon>
        <taxon>Streptomycetaceae</taxon>
        <taxon>Streptomyces</taxon>
    </lineage>
</organism>
<dbReference type="PRINTS" id="PR00420">
    <property type="entry name" value="RNGMNOXGNASE"/>
</dbReference>
<keyword evidence="2 5" id="KW-0503">Monooxygenase</keyword>
<reference evidence="5 6" key="1">
    <citation type="submission" date="2020-02" db="EMBL/GenBank/DDBJ databases">
        <title>Whole-genome analyses of novel actinobacteria.</title>
        <authorList>
            <person name="Sahin N."/>
            <person name="Gencbay T."/>
        </authorList>
    </citation>
    <scope>NUCLEOTIDE SEQUENCE [LARGE SCALE GENOMIC DNA]</scope>
    <source>
        <strain evidence="5 6">HC44</strain>
    </source>
</reference>